<dbReference type="Proteomes" id="UP001500840">
    <property type="component" value="Unassembled WGS sequence"/>
</dbReference>
<reference evidence="2" key="1">
    <citation type="journal article" date="2019" name="Int. J. Syst. Evol. Microbiol.">
        <title>The Global Catalogue of Microorganisms (GCM) 10K type strain sequencing project: providing services to taxonomists for standard genome sequencing and annotation.</title>
        <authorList>
            <consortium name="The Broad Institute Genomics Platform"/>
            <consortium name="The Broad Institute Genome Sequencing Center for Infectious Disease"/>
            <person name="Wu L."/>
            <person name="Ma J."/>
        </authorList>
    </citation>
    <scope>NUCLEOTIDE SEQUENCE [LARGE SCALE GENOMIC DNA]</scope>
    <source>
        <strain evidence="2">JCM 17759</strain>
    </source>
</reference>
<comment type="caution">
    <text evidence="1">The sequence shown here is derived from an EMBL/GenBank/DDBJ whole genome shotgun (WGS) entry which is preliminary data.</text>
</comment>
<dbReference type="EMBL" id="BAABGA010000054">
    <property type="protein sequence ID" value="GAA4461516.1"/>
    <property type="molecule type" value="Genomic_DNA"/>
</dbReference>
<name>A0ABP8N572_9BACT</name>
<proteinExistence type="predicted"/>
<protein>
    <submittedName>
        <fullName evidence="1">Uncharacterized protein</fullName>
    </submittedName>
</protein>
<accession>A0ABP8N572</accession>
<gene>
    <name evidence="1" type="ORF">GCM10023156_44280</name>
</gene>
<sequence>MRSVKNANATLSLLRANLFLTTTVVKNASNGDYVGINAGLRPLEWAVDAAKATE</sequence>
<organism evidence="1 2">
    <name type="scientific">Novipirellula rosea</name>
    <dbReference type="NCBI Taxonomy" id="1031540"/>
    <lineage>
        <taxon>Bacteria</taxon>
        <taxon>Pseudomonadati</taxon>
        <taxon>Planctomycetota</taxon>
        <taxon>Planctomycetia</taxon>
        <taxon>Pirellulales</taxon>
        <taxon>Pirellulaceae</taxon>
        <taxon>Novipirellula</taxon>
    </lineage>
</organism>
<keyword evidence="2" id="KW-1185">Reference proteome</keyword>
<evidence type="ECO:0000313" key="2">
    <source>
        <dbReference type="Proteomes" id="UP001500840"/>
    </source>
</evidence>
<evidence type="ECO:0000313" key="1">
    <source>
        <dbReference type="EMBL" id="GAA4461516.1"/>
    </source>
</evidence>